<dbReference type="InterPro" id="IPR009060">
    <property type="entry name" value="UBA-like_sf"/>
</dbReference>
<dbReference type="SMART" id="SM00463">
    <property type="entry name" value="SMR"/>
    <property type="match status" value="1"/>
</dbReference>
<dbReference type="SMART" id="SM01162">
    <property type="entry name" value="DUF1771"/>
    <property type="match status" value="1"/>
</dbReference>
<dbReference type="PROSITE" id="PS51140">
    <property type="entry name" value="CUE"/>
    <property type="match status" value="2"/>
</dbReference>
<dbReference type="InterPro" id="IPR052772">
    <property type="entry name" value="Endo/PolyKinase_Domain-Protein"/>
</dbReference>
<evidence type="ECO:0000313" key="5">
    <source>
        <dbReference type="Proteomes" id="UP000193498"/>
    </source>
</evidence>
<dbReference type="SMART" id="SM00546">
    <property type="entry name" value="CUE"/>
    <property type="match status" value="2"/>
</dbReference>
<dbReference type="GO" id="GO:0005634">
    <property type="term" value="C:nucleus"/>
    <property type="evidence" value="ECO:0007669"/>
    <property type="project" value="TreeGrafter"/>
</dbReference>
<dbReference type="Proteomes" id="UP000193498">
    <property type="component" value="Unassembled WGS sequence"/>
</dbReference>
<feature type="compositionally biased region" description="Basic and acidic residues" evidence="1">
    <location>
        <begin position="110"/>
        <end position="127"/>
    </location>
</feature>
<evidence type="ECO:0000259" key="2">
    <source>
        <dbReference type="PROSITE" id="PS50828"/>
    </source>
</evidence>
<feature type="compositionally biased region" description="Pro residues" evidence="1">
    <location>
        <begin position="147"/>
        <end position="156"/>
    </location>
</feature>
<dbReference type="PROSITE" id="PS50828">
    <property type="entry name" value="SMR"/>
    <property type="match status" value="1"/>
</dbReference>
<comment type="caution">
    <text evidence="4">The sequence shown here is derived from an EMBL/GenBank/DDBJ whole genome shotgun (WGS) entry which is preliminary data.</text>
</comment>
<dbReference type="InterPro" id="IPR036063">
    <property type="entry name" value="Smr_dom_sf"/>
</dbReference>
<dbReference type="InterPro" id="IPR003892">
    <property type="entry name" value="CUE"/>
</dbReference>
<evidence type="ECO:0008006" key="6">
    <source>
        <dbReference type="Google" id="ProtNLM"/>
    </source>
</evidence>
<dbReference type="SUPFAM" id="SSF160443">
    <property type="entry name" value="SMR domain-like"/>
    <property type="match status" value="1"/>
</dbReference>
<name>A0A1Y1XW13_9FUNG</name>
<organism evidence="4 5">
    <name type="scientific">Basidiobolus meristosporus CBS 931.73</name>
    <dbReference type="NCBI Taxonomy" id="1314790"/>
    <lineage>
        <taxon>Eukaryota</taxon>
        <taxon>Fungi</taxon>
        <taxon>Fungi incertae sedis</taxon>
        <taxon>Zoopagomycota</taxon>
        <taxon>Entomophthoromycotina</taxon>
        <taxon>Basidiobolomycetes</taxon>
        <taxon>Basidiobolales</taxon>
        <taxon>Basidiobolaceae</taxon>
        <taxon>Basidiobolus</taxon>
    </lineage>
</organism>
<dbReference type="OrthoDB" id="4080456at2759"/>
<evidence type="ECO:0000259" key="3">
    <source>
        <dbReference type="PROSITE" id="PS51140"/>
    </source>
</evidence>
<dbReference type="Gene3D" id="1.10.8.10">
    <property type="entry name" value="DNA helicase RuvA subunit, C-terminal domain"/>
    <property type="match status" value="1"/>
</dbReference>
<accession>A0A1Y1XW13</accession>
<feature type="domain" description="CUE" evidence="3">
    <location>
        <begin position="166"/>
        <end position="208"/>
    </location>
</feature>
<sequence>MDVTAKLEKLDISEDEKKAFEEIDTPLKFLKVCFPTYDDKLLLSKLEACNGDVENTVDVISNDELRNLEMFEYASHTPEETVPTPPKEPVVEPTRRQVNAPGNFSRARKQQRDTQQRIRPVLKKDDFPELVSTPKPTSNSSDSSKPQQPPPLPPLQPRMTIRHQEEFEEDLSHLASIFPDHDVSVLSVILQDSTSLENAIDNVLRNVDTAKPSDKTSRGSTKARLVFSGQRNIREIHDNPDLEIQRAKNAPNLSAYRVQSIEDPEYCRRKAIENITKRNEFFMKAARAFSGRSYGSGGVAFFYSQEGKNYDAKVKQWKSRAAQATLMQNQLRVQDPHTVDLHGLTVSEALAVVKDTVNDWYSREEMKSGRSYFKPLTIVTGVGHNSPSYNSRLGPAVTKMLNKEGWKVDASKKGFVVVKGVKM</sequence>
<dbReference type="AlphaFoldDB" id="A0A1Y1XW13"/>
<dbReference type="STRING" id="1314790.A0A1Y1XW13"/>
<dbReference type="CDD" id="cd14279">
    <property type="entry name" value="CUE"/>
    <property type="match status" value="2"/>
</dbReference>
<protein>
    <recommendedName>
        <fullName evidence="6">Smr domain-containing protein</fullName>
    </recommendedName>
</protein>
<dbReference type="SUPFAM" id="SSF46934">
    <property type="entry name" value="UBA-like"/>
    <property type="match status" value="1"/>
</dbReference>
<dbReference type="InParanoid" id="A0A1Y1XW13"/>
<feature type="domain" description="Smr" evidence="2">
    <location>
        <begin position="339"/>
        <end position="421"/>
    </location>
</feature>
<dbReference type="PANTHER" id="PTHR46535:SF1">
    <property type="entry name" value="NEDD4-BINDING PROTEIN 2"/>
    <property type="match status" value="1"/>
</dbReference>
<dbReference type="GO" id="GO:0043130">
    <property type="term" value="F:ubiquitin binding"/>
    <property type="evidence" value="ECO:0007669"/>
    <property type="project" value="InterPro"/>
</dbReference>
<feature type="region of interest" description="Disordered" evidence="1">
    <location>
        <begin position="75"/>
        <end position="157"/>
    </location>
</feature>
<feature type="compositionally biased region" description="Low complexity" evidence="1">
    <location>
        <begin position="132"/>
        <end position="146"/>
    </location>
</feature>
<dbReference type="Gene3D" id="3.30.1370.110">
    <property type="match status" value="1"/>
</dbReference>
<dbReference type="InterPro" id="IPR013899">
    <property type="entry name" value="DUF1771"/>
</dbReference>
<feature type="domain" description="CUE" evidence="3">
    <location>
        <begin position="22"/>
        <end position="65"/>
    </location>
</feature>
<proteinExistence type="predicted"/>
<gene>
    <name evidence="4" type="ORF">K493DRAFT_340610</name>
</gene>
<evidence type="ECO:0000256" key="1">
    <source>
        <dbReference type="SAM" id="MobiDB-lite"/>
    </source>
</evidence>
<dbReference type="PANTHER" id="PTHR46535">
    <property type="entry name" value="NEDD4-BINDING PROTEIN 2"/>
    <property type="match status" value="1"/>
</dbReference>
<dbReference type="InterPro" id="IPR002625">
    <property type="entry name" value="Smr_dom"/>
</dbReference>
<dbReference type="Pfam" id="PF08590">
    <property type="entry name" value="DUF1771"/>
    <property type="match status" value="1"/>
</dbReference>
<evidence type="ECO:0000313" key="4">
    <source>
        <dbReference type="EMBL" id="ORX89504.1"/>
    </source>
</evidence>
<dbReference type="GO" id="GO:0004519">
    <property type="term" value="F:endonuclease activity"/>
    <property type="evidence" value="ECO:0007669"/>
    <property type="project" value="TreeGrafter"/>
</dbReference>
<dbReference type="EMBL" id="MCFE01000441">
    <property type="protein sequence ID" value="ORX89504.1"/>
    <property type="molecule type" value="Genomic_DNA"/>
</dbReference>
<reference evidence="4 5" key="1">
    <citation type="submission" date="2016-07" db="EMBL/GenBank/DDBJ databases">
        <title>Pervasive Adenine N6-methylation of Active Genes in Fungi.</title>
        <authorList>
            <consortium name="DOE Joint Genome Institute"/>
            <person name="Mondo S.J."/>
            <person name="Dannebaum R.O."/>
            <person name="Kuo R.C."/>
            <person name="Labutti K."/>
            <person name="Haridas S."/>
            <person name="Kuo A."/>
            <person name="Salamov A."/>
            <person name="Ahrendt S.R."/>
            <person name="Lipzen A."/>
            <person name="Sullivan W."/>
            <person name="Andreopoulos W.B."/>
            <person name="Clum A."/>
            <person name="Lindquist E."/>
            <person name="Daum C."/>
            <person name="Ramamoorthy G.K."/>
            <person name="Gryganskyi A."/>
            <person name="Culley D."/>
            <person name="Magnuson J.K."/>
            <person name="James T.Y."/>
            <person name="O'Malley M.A."/>
            <person name="Stajich J.E."/>
            <person name="Spatafora J.W."/>
            <person name="Visel A."/>
            <person name="Grigoriev I.V."/>
        </authorList>
    </citation>
    <scope>NUCLEOTIDE SEQUENCE [LARGE SCALE GENOMIC DNA]</scope>
    <source>
        <strain evidence="4 5">CBS 931.73</strain>
    </source>
</reference>
<keyword evidence="5" id="KW-1185">Reference proteome</keyword>